<organism evidence="13 14">
    <name type="scientific">Heracleum sosnowskyi</name>
    <dbReference type="NCBI Taxonomy" id="360622"/>
    <lineage>
        <taxon>Eukaryota</taxon>
        <taxon>Viridiplantae</taxon>
        <taxon>Streptophyta</taxon>
        <taxon>Embryophyta</taxon>
        <taxon>Tracheophyta</taxon>
        <taxon>Spermatophyta</taxon>
        <taxon>Magnoliopsida</taxon>
        <taxon>eudicotyledons</taxon>
        <taxon>Gunneridae</taxon>
        <taxon>Pentapetalae</taxon>
        <taxon>asterids</taxon>
        <taxon>campanulids</taxon>
        <taxon>Apiales</taxon>
        <taxon>Apiaceae</taxon>
        <taxon>Apioideae</taxon>
        <taxon>apioid superclade</taxon>
        <taxon>Tordylieae</taxon>
        <taxon>Tordyliinae</taxon>
        <taxon>Heracleum</taxon>
    </lineage>
</organism>
<reference evidence="13" key="2">
    <citation type="submission" date="2023-05" db="EMBL/GenBank/DDBJ databases">
        <authorList>
            <person name="Schelkunov M.I."/>
        </authorList>
    </citation>
    <scope>NUCLEOTIDE SEQUENCE</scope>
    <source>
        <strain evidence="13">Hsosn_3</strain>
        <tissue evidence="13">Leaf</tissue>
    </source>
</reference>
<evidence type="ECO:0000256" key="3">
    <source>
        <dbReference type="ARBA" id="ARBA00022525"/>
    </source>
</evidence>
<dbReference type="PRINTS" id="PR00792">
    <property type="entry name" value="PEPSIN"/>
</dbReference>
<dbReference type="InterPro" id="IPR051708">
    <property type="entry name" value="Plant_Aspart_Prot_A1"/>
</dbReference>
<dbReference type="Pfam" id="PF14541">
    <property type="entry name" value="TAXi_C"/>
    <property type="match status" value="1"/>
</dbReference>
<keyword evidence="5 11" id="KW-0732">Signal</keyword>
<dbReference type="InterPro" id="IPR034161">
    <property type="entry name" value="Pepsin-like_plant"/>
</dbReference>
<dbReference type="Proteomes" id="UP001237642">
    <property type="component" value="Unassembled WGS sequence"/>
</dbReference>
<dbReference type="PANTHER" id="PTHR47967:SF128">
    <property type="entry name" value="ASPARTIC PROTEINASE CDR1-LIKE"/>
    <property type="match status" value="1"/>
</dbReference>
<evidence type="ECO:0000256" key="9">
    <source>
        <dbReference type="PIRSR" id="PIRSR601461-1"/>
    </source>
</evidence>
<comment type="similarity">
    <text evidence="2 10">Belongs to the peptidase A1 family.</text>
</comment>
<evidence type="ECO:0000256" key="8">
    <source>
        <dbReference type="ARBA" id="ARBA00023180"/>
    </source>
</evidence>
<evidence type="ECO:0000256" key="4">
    <source>
        <dbReference type="ARBA" id="ARBA00022670"/>
    </source>
</evidence>
<feature type="active site" evidence="9">
    <location>
        <position position="310"/>
    </location>
</feature>
<dbReference type="SUPFAM" id="SSF50630">
    <property type="entry name" value="Acid proteases"/>
    <property type="match status" value="1"/>
</dbReference>
<evidence type="ECO:0000313" key="14">
    <source>
        <dbReference type="Proteomes" id="UP001237642"/>
    </source>
</evidence>
<feature type="signal peptide" evidence="11">
    <location>
        <begin position="1"/>
        <end position="23"/>
    </location>
</feature>
<sequence length="428" mass="46983">MNIIPSHFLCFITFSLLASPIKSTSSGFSINLIHRDSQLSPYYNASSNYYDNLRNSLRHSLTRSSSIFAEKPVSSPLTAVPGEYLMKIYVGTPPQDFLAVADTGSELTWIQCKPCIECYAQNTPIFDPKRSSTYKNQPCQSKVCQRPLVCGDNNFCNYEVTYGDGSSSKGDIALESFTFGTTSGKPVVLPKVSFGCGHRNGGDFDKSTDGIVGLGNSDLSIVNQLSDTTNGKFSYCMVPLKLNVSSKISFGSDAILSGSGVQTTPFFTKDPALFYYLNLESVSIGDTNIKFTTKTYPTNLNDSDGNIVIDSGTTLTLLPSAFYQKIEDEFKRSISSTPVEGEEELSLCYKNDEGFEEKVPTITFHFTGADWELGALNTMLEMEDGKLCFSMAPNDLAIFGNLQQMNYLVGYDLVGKTLSFKKTDCSKH</sequence>
<dbReference type="InterPro" id="IPR001969">
    <property type="entry name" value="Aspartic_peptidase_AS"/>
</dbReference>
<dbReference type="CDD" id="cd05476">
    <property type="entry name" value="pepsin_A_like_plant"/>
    <property type="match status" value="1"/>
</dbReference>
<dbReference type="InterPro" id="IPR033121">
    <property type="entry name" value="PEPTIDASE_A1"/>
</dbReference>
<evidence type="ECO:0000256" key="10">
    <source>
        <dbReference type="RuleBase" id="RU000454"/>
    </source>
</evidence>
<dbReference type="Pfam" id="PF14543">
    <property type="entry name" value="TAXi_N"/>
    <property type="match status" value="1"/>
</dbReference>
<dbReference type="PROSITE" id="PS51767">
    <property type="entry name" value="PEPTIDASE_A1"/>
    <property type="match status" value="1"/>
</dbReference>
<dbReference type="FunFam" id="2.40.70.10:FF:000016">
    <property type="entry name" value="Probable aspartic protease At2g35615"/>
    <property type="match status" value="1"/>
</dbReference>
<protein>
    <submittedName>
        <fullName evidence="13">Aspartic proteinase CDR1-like</fullName>
    </submittedName>
</protein>
<gene>
    <name evidence="13" type="ORF">POM88_030366</name>
</gene>
<dbReference type="AlphaFoldDB" id="A0AAD8HXI5"/>
<feature type="active site" evidence="9">
    <location>
        <position position="102"/>
    </location>
</feature>
<dbReference type="InterPro" id="IPR032861">
    <property type="entry name" value="TAXi_N"/>
</dbReference>
<keyword evidence="14" id="KW-1185">Reference proteome</keyword>
<feature type="chain" id="PRO_5041996915" evidence="11">
    <location>
        <begin position="24"/>
        <end position="428"/>
    </location>
</feature>
<name>A0AAD8HXI5_9APIA</name>
<reference evidence="13" key="1">
    <citation type="submission" date="2023-02" db="EMBL/GenBank/DDBJ databases">
        <title>Genome of toxic invasive species Heracleum sosnowskyi carries increased number of genes despite the absence of recent whole-genome duplications.</title>
        <authorList>
            <person name="Schelkunov M."/>
            <person name="Shtratnikova V."/>
            <person name="Makarenko M."/>
            <person name="Klepikova A."/>
            <person name="Omelchenko D."/>
            <person name="Novikova G."/>
            <person name="Obukhova E."/>
            <person name="Bogdanov V."/>
            <person name="Penin A."/>
            <person name="Logacheva M."/>
        </authorList>
    </citation>
    <scope>NUCLEOTIDE SEQUENCE</scope>
    <source>
        <strain evidence="13">Hsosn_3</strain>
        <tissue evidence="13">Leaf</tissue>
    </source>
</reference>
<dbReference type="PANTHER" id="PTHR47967">
    <property type="entry name" value="OS07G0603500 PROTEIN-RELATED"/>
    <property type="match status" value="1"/>
</dbReference>
<dbReference type="EMBL" id="JAUIZM010000007">
    <property type="protein sequence ID" value="KAK1374173.1"/>
    <property type="molecule type" value="Genomic_DNA"/>
</dbReference>
<evidence type="ECO:0000256" key="6">
    <source>
        <dbReference type="ARBA" id="ARBA00022750"/>
    </source>
</evidence>
<dbReference type="InterPro" id="IPR001461">
    <property type="entry name" value="Aspartic_peptidase_A1"/>
</dbReference>
<feature type="domain" description="Peptidase A1" evidence="12">
    <location>
        <begin position="84"/>
        <end position="421"/>
    </location>
</feature>
<dbReference type="GO" id="GO:0004190">
    <property type="term" value="F:aspartic-type endopeptidase activity"/>
    <property type="evidence" value="ECO:0007669"/>
    <property type="project" value="UniProtKB-KW"/>
</dbReference>
<evidence type="ECO:0000256" key="11">
    <source>
        <dbReference type="SAM" id="SignalP"/>
    </source>
</evidence>
<accession>A0AAD8HXI5</accession>
<dbReference type="FunFam" id="2.40.70.10:FF:000050">
    <property type="entry name" value="Aspartic proteinase CDR1"/>
    <property type="match status" value="1"/>
</dbReference>
<dbReference type="GO" id="GO:0005576">
    <property type="term" value="C:extracellular region"/>
    <property type="evidence" value="ECO:0007669"/>
    <property type="project" value="UniProtKB-SubCell"/>
</dbReference>
<comment type="caution">
    <text evidence="13">The sequence shown here is derived from an EMBL/GenBank/DDBJ whole genome shotgun (WGS) entry which is preliminary data.</text>
</comment>
<evidence type="ECO:0000256" key="7">
    <source>
        <dbReference type="ARBA" id="ARBA00022801"/>
    </source>
</evidence>
<proteinExistence type="inferred from homology"/>
<dbReference type="InterPro" id="IPR021109">
    <property type="entry name" value="Peptidase_aspartic_dom_sf"/>
</dbReference>
<evidence type="ECO:0000256" key="5">
    <source>
        <dbReference type="ARBA" id="ARBA00022729"/>
    </source>
</evidence>
<evidence type="ECO:0000259" key="12">
    <source>
        <dbReference type="PROSITE" id="PS51767"/>
    </source>
</evidence>
<keyword evidence="6 10" id="KW-0064">Aspartyl protease</keyword>
<keyword evidence="3" id="KW-0964">Secreted</keyword>
<evidence type="ECO:0000256" key="1">
    <source>
        <dbReference type="ARBA" id="ARBA00004613"/>
    </source>
</evidence>
<evidence type="ECO:0000256" key="2">
    <source>
        <dbReference type="ARBA" id="ARBA00007447"/>
    </source>
</evidence>
<dbReference type="GO" id="GO:0006508">
    <property type="term" value="P:proteolysis"/>
    <property type="evidence" value="ECO:0007669"/>
    <property type="project" value="UniProtKB-KW"/>
</dbReference>
<keyword evidence="4 10" id="KW-0645">Protease</keyword>
<dbReference type="PROSITE" id="PS00141">
    <property type="entry name" value="ASP_PROTEASE"/>
    <property type="match status" value="2"/>
</dbReference>
<evidence type="ECO:0000313" key="13">
    <source>
        <dbReference type="EMBL" id="KAK1374173.1"/>
    </source>
</evidence>
<dbReference type="Gene3D" id="2.40.70.10">
    <property type="entry name" value="Acid Proteases"/>
    <property type="match status" value="2"/>
</dbReference>
<keyword evidence="8" id="KW-0325">Glycoprotein</keyword>
<dbReference type="InterPro" id="IPR032799">
    <property type="entry name" value="TAXi_C"/>
</dbReference>
<comment type="subcellular location">
    <subcellularLocation>
        <location evidence="1">Secreted</location>
    </subcellularLocation>
</comment>
<keyword evidence="7 10" id="KW-0378">Hydrolase</keyword>